<dbReference type="OrthoDB" id="4886852at2759"/>
<evidence type="ECO:0000313" key="2">
    <source>
        <dbReference type="Proteomes" id="UP000240760"/>
    </source>
</evidence>
<keyword evidence="2" id="KW-1185">Reference proteome</keyword>
<dbReference type="Gene3D" id="2.120.10.70">
    <property type="entry name" value="Fucose-specific lectin"/>
    <property type="match status" value="1"/>
</dbReference>
<dbReference type="AlphaFoldDB" id="A0A2T4CIJ6"/>
<accession>A0A2T4CIJ6</accession>
<evidence type="ECO:0000313" key="1">
    <source>
        <dbReference type="EMBL" id="PTB81364.1"/>
    </source>
</evidence>
<reference evidence="1 2" key="1">
    <citation type="submission" date="2016-07" db="EMBL/GenBank/DDBJ databases">
        <title>Multiple horizontal gene transfer events from other fungi enriched the ability of initially mycotrophic Trichoderma (Ascomycota) to feed on dead plant biomass.</title>
        <authorList>
            <consortium name="DOE Joint Genome Institute"/>
            <person name="Aerts A."/>
            <person name="Atanasova L."/>
            <person name="Chenthamara K."/>
            <person name="Zhang J."/>
            <person name="Grujic M."/>
            <person name="Henrissat B."/>
            <person name="Kuo A."/>
            <person name="Salamov A."/>
            <person name="Lipzen A."/>
            <person name="Labutti K."/>
            <person name="Barry K."/>
            <person name="Miao Y."/>
            <person name="Rahimi M.J."/>
            <person name="Shen Q."/>
            <person name="Grigoriev I.V."/>
            <person name="Kubicek C.P."/>
            <person name="Druzhinina I.S."/>
        </authorList>
    </citation>
    <scope>NUCLEOTIDE SEQUENCE [LARGE SCALE GENOMIC DNA]</scope>
    <source>
        <strain evidence="1 2">ATCC 18648</strain>
    </source>
</reference>
<dbReference type="SUPFAM" id="SSF89372">
    <property type="entry name" value="Fucose-specific lectin"/>
    <property type="match status" value="1"/>
</dbReference>
<name>A0A2T4CIJ6_TRILO</name>
<proteinExistence type="predicted"/>
<organism evidence="1 2">
    <name type="scientific">Trichoderma longibrachiatum ATCC 18648</name>
    <dbReference type="NCBI Taxonomy" id="983965"/>
    <lineage>
        <taxon>Eukaryota</taxon>
        <taxon>Fungi</taxon>
        <taxon>Dikarya</taxon>
        <taxon>Ascomycota</taxon>
        <taxon>Pezizomycotina</taxon>
        <taxon>Sordariomycetes</taxon>
        <taxon>Hypocreomycetidae</taxon>
        <taxon>Hypocreales</taxon>
        <taxon>Hypocreaceae</taxon>
        <taxon>Trichoderma</taxon>
    </lineage>
</organism>
<gene>
    <name evidence="1" type="ORF">M440DRAFT_1396516</name>
</gene>
<evidence type="ECO:0008006" key="3">
    <source>
        <dbReference type="Google" id="ProtNLM"/>
    </source>
</evidence>
<dbReference type="Proteomes" id="UP000240760">
    <property type="component" value="Unassembled WGS sequence"/>
</dbReference>
<sequence length="315" mass="34083">MALAAIINPIDTSEALLFYYEKVEDTYSLAVRHSSVSGGRDQYFENRNTIGTRVKPPPSDLAVTSFLGLVRVFGISKIPKVVKSADPDIAVISQLSPVVNPIDKPSAATVQPGDYSAISACGSVTNTGYVSFLKEVGGVVSLVNYTINKSVSPTHKTVDVTAAAYSKLASIVVKGKPWVFFQNKAGKYLYYHNILAGETFRIPTTGMAEQGTHLAVALSPDNSILFLYYRNQDGNIARTWLHNGKWAPEEVAAEDAMDDDSAIAVVNHEKNLHIYFWNNGDVIHDVNDLPDESQLGASHAAGFHAVRAVPAESAE</sequence>
<dbReference type="EMBL" id="KZ679126">
    <property type="protein sequence ID" value="PTB81364.1"/>
    <property type="molecule type" value="Genomic_DNA"/>
</dbReference>
<protein>
    <recommendedName>
        <fullName evidence="3">Fucose-specific lectin</fullName>
    </recommendedName>
</protein>